<comment type="caution">
    <text evidence="2">The sequence shown here is derived from an EMBL/GenBank/DDBJ whole genome shotgun (WGS) entry which is preliminary data.</text>
</comment>
<gene>
    <name evidence="2" type="ORF">SMACR_12828</name>
</gene>
<proteinExistence type="predicted"/>
<accession>A0A8S9A8W0</accession>
<dbReference type="AlphaFoldDB" id="A0A8S9A8W0"/>
<reference evidence="2 3" key="1">
    <citation type="submission" date="2017-07" db="EMBL/GenBank/DDBJ databases">
        <title>Genome sequence of the Sordaria macrospora wild type strain R19027.</title>
        <authorList>
            <person name="Nowrousian M."/>
            <person name="Teichert I."/>
            <person name="Kueck U."/>
        </authorList>
    </citation>
    <scope>NUCLEOTIDE SEQUENCE [LARGE SCALE GENOMIC DNA]</scope>
    <source>
        <strain evidence="2 3">R19027</strain>
        <tissue evidence="2">Mycelium</tissue>
    </source>
</reference>
<organism evidence="2 3">
    <name type="scientific">Sordaria macrospora</name>
    <dbReference type="NCBI Taxonomy" id="5147"/>
    <lineage>
        <taxon>Eukaryota</taxon>
        <taxon>Fungi</taxon>
        <taxon>Dikarya</taxon>
        <taxon>Ascomycota</taxon>
        <taxon>Pezizomycotina</taxon>
        <taxon>Sordariomycetes</taxon>
        <taxon>Sordariomycetidae</taxon>
        <taxon>Sordariales</taxon>
        <taxon>Sordariaceae</taxon>
        <taxon>Sordaria</taxon>
    </lineage>
</organism>
<protein>
    <submittedName>
        <fullName evidence="2">Uncharacterized protein</fullName>
    </submittedName>
</protein>
<evidence type="ECO:0000313" key="3">
    <source>
        <dbReference type="Proteomes" id="UP000433876"/>
    </source>
</evidence>
<dbReference type="Proteomes" id="UP000433876">
    <property type="component" value="Unassembled WGS sequence"/>
</dbReference>
<name>A0A8S9A8W0_SORMA</name>
<evidence type="ECO:0000313" key="2">
    <source>
        <dbReference type="EMBL" id="KAA8636762.1"/>
    </source>
</evidence>
<evidence type="ECO:0000256" key="1">
    <source>
        <dbReference type="SAM" id="MobiDB-lite"/>
    </source>
</evidence>
<dbReference type="EMBL" id="NMPR01000001">
    <property type="protein sequence ID" value="KAA8636762.1"/>
    <property type="molecule type" value="Genomic_DNA"/>
</dbReference>
<feature type="compositionally biased region" description="Polar residues" evidence="1">
    <location>
        <begin position="88"/>
        <end position="102"/>
    </location>
</feature>
<sequence length="147" mass="16138">MHDLCERTNGSAGTIRKHASANLVPPKSIPSFRHHHQRQITSNPDHTAGLSAGPGFHSVAQALSSVHDSAQPPLREVGTGLSHWSRPASPSATRWCSSNQILPGTVPRRRGGQNMSMGCSRSGDQHNQKRYRKPWIVNRPEKLESDL</sequence>
<feature type="region of interest" description="Disordered" evidence="1">
    <location>
        <begin position="27"/>
        <end position="147"/>
    </location>
</feature>